<comment type="caution">
    <text evidence="1">The sequence shown here is derived from an EMBL/GenBank/DDBJ whole genome shotgun (WGS) entry which is preliminary data.</text>
</comment>
<dbReference type="AlphaFoldDB" id="A0AAQ4D5A0"/>
<evidence type="ECO:0000313" key="2">
    <source>
        <dbReference type="Proteomes" id="UP001321473"/>
    </source>
</evidence>
<evidence type="ECO:0000313" key="1">
    <source>
        <dbReference type="EMBL" id="KAK8757640.1"/>
    </source>
</evidence>
<keyword evidence="2" id="KW-1185">Reference proteome</keyword>
<reference evidence="1 2" key="1">
    <citation type="journal article" date="2023" name="Arcadia Sci">
        <title>De novo assembly of a long-read Amblyomma americanum tick genome.</title>
        <authorList>
            <person name="Chou S."/>
            <person name="Poskanzer K.E."/>
            <person name="Rollins M."/>
            <person name="Thuy-Boun P.S."/>
        </authorList>
    </citation>
    <scope>NUCLEOTIDE SEQUENCE [LARGE SCALE GENOMIC DNA]</scope>
    <source>
        <strain evidence="1">F_SG_1</strain>
        <tissue evidence="1">Salivary glands</tissue>
    </source>
</reference>
<gene>
    <name evidence="1" type="ORF">V5799_004729</name>
</gene>
<proteinExistence type="predicted"/>
<protein>
    <submittedName>
        <fullName evidence="1">Uncharacterized protein</fullName>
    </submittedName>
</protein>
<dbReference type="EMBL" id="JARKHS020035012">
    <property type="protein sequence ID" value="KAK8757640.1"/>
    <property type="molecule type" value="Genomic_DNA"/>
</dbReference>
<name>A0AAQ4D5A0_AMBAM</name>
<sequence>MFVSVQKTPLNVSYRLVGFSDLIPTGEALDDAYSSFADMRTDAFLDNWLRALDGRRSTSWPGRAAVGLSYLARLVDAPFFDMGREWLPQLSPRGARGANGNRLRQLLVVRPHHVIFPMFGDNVTTAIR</sequence>
<dbReference type="Proteomes" id="UP001321473">
    <property type="component" value="Unassembled WGS sequence"/>
</dbReference>
<accession>A0AAQ4D5A0</accession>
<organism evidence="1 2">
    <name type="scientific">Amblyomma americanum</name>
    <name type="common">Lone star tick</name>
    <dbReference type="NCBI Taxonomy" id="6943"/>
    <lineage>
        <taxon>Eukaryota</taxon>
        <taxon>Metazoa</taxon>
        <taxon>Ecdysozoa</taxon>
        <taxon>Arthropoda</taxon>
        <taxon>Chelicerata</taxon>
        <taxon>Arachnida</taxon>
        <taxon>Acari</taxon>
        <taxon>Parasitiformes</taxon>
        <taxon>Ixodida</taxon>
        <taxon>Ixodoidea</taxon>
        <taxon>Ixodidae</taxon>
        <taxon>Amblyomminae</taxon>
        <taxon>Amblyomma</taxon>
    </lineage>
</organism>